<dbReference type="AlphaFoldDB" id="A0A433JNL5"/>
<protein>
    <submittedName>
        <fullName evidence="2">Pilus assembly protein</fullName>
    </submittedName>
</protein>
<dbReference type="OrthoDB" id="3826566at2"/>
<dbReference type="Proteomes" id="UP000274909">
    <property type="component" value="Unassembled WGS sequence"/>
</dbReference>
<dbReference type="EMBL" id="RZGZ01000005">
    <property type="protein sequence ID" value="RUQ97689.1"/>
    <property type="molecule type" value="Genomic_DNA"/>
</dbReference>
<keyword evidence="3" id="KW-1185">Reference proteome</keyword>
<organism evidence="2 3">
    <name type="scientific">Labedella endophytica</name>
    <dbReference type="NCBI Taxonomy" id="1523160"/>
    <lineage>
        <taxon>Bacteria</taxon>
        <taxon>Bacillati</taxon>
        <taxon>Actinomycetota</taxon>
        <taxon>Actinomycetes</taxon>
        <taxon>Micrococcales</taxon>
        <taxon>Microbacteriaceae</taxon>
        <taxon>Labedella</taxon>
    </lineage>
</organism>
<comment type="caution">
    <text evidence="2">The sequence shown here is derived from an EMBL/GenBank/DDBJ whole genome shotgun (WGS) entry which is preliminary data.</text>
</comment>
<proteinExistence type="predicted"/>
<reference evidence="2 3" key="1">
    <citation type="submission" date="2018-12" db="EMBL/GenBank/DDBJ databases">
        <authorList>
            <person name="Li F."/>
        </authorList>
    </citation>
    <scope>NUCLEOTIDE SEQUENCE [LARGE SCALE GENOMIC DNA]</scope>
    <source>
        <strain evidence="2 3">EGI 6500705</strain>
    </source>
</reference>
<dbReference type="InterPro" id="IPR012495">
    <property type="entry name" value="TadE-like_dom"/>
</dbReference>
<name>A0A433JNL5_9MICO</name>
<feature type="domain" description="TadE-like" evidence="1">
    <location>
        <begin position="20"/>
        <end position="62"/>
    </location>
</feature>
<evidence type="ECO:0000313" key="2">
    <source>
        <dbReference type="EMBL" id="RUQ97689.1"/>
    </source>
</evidence>
<evidence type="ECO:0000259" key="1">
    <source>
        <dbReference type="Pfam" id="PF07811"/>
    </source>
</evidence>
<evidence type="ECO:0000313" key="3">
    <source>
        <dbReference type="Proteomes" id="UP000274909"/>
    </source>
</evidence>
<sequence length="140" mass="14422">MGRRFRRHSALPAAVSTERGSAVVENLLVTILLTTLALAVVQLALALHVRTTVSDAASEGARFGALAGRGPDDAVSRTRALIDAAIGDGYATSIEAEYTDYRGHAAMTVTVDGVLPVIGLLGVGEGLHADGRAAVETVDD</sequence>
<accession>A0A433JNL5</accession>
<dbReference type="Pfam" id="PF07811">
    <property type="entry name" value="TadE"/>
    <property type="match status" value="1"/>
</dbReference>
<gene>
    <name evidence="2" type="ORF">ELQ94_16000</name>
</gene>